<organism evidence="1 2">
    <name type="scientific">Leptospira interrogans serovar Australis str. 200703203</name>
    <dbReference type="NCBI Taxonomy" id="1085541"/>
    <lineage>
        <taxon>Bacteria</taxon>
        <taxon>Pseudomonadati</taxon>
        <taxon>Spirochaetota</taxon>
        <taxon>Spirochaetia</taxon>
        <taxon>Leptospirales</taxon>
        <taxon>Leptospiraceae</taxon>
        <taxon>Leptospira</taxon>
    </lineage>
</organism>
<dbReference type="AlphaFoldDB" id="N1UNR0"/>
<comment type="caution">
    <text evidence="1">The sequence shown here is derived from an EMBL/GenBank/DDBJ whole genome shotgun (WGS) entry which is preliminary data.</text>
</comment>
<dbReference type="EMBL" id="AHNY02000004">
    <property type="protein sequence ID" value="EMY27933.1"/>
    <property type="molecule type" value="Genomic_DNA"/>
</dbReference>
<dbReference type="BioCyc" id="LINT1085541:G11IQ-4831-MONOMER"/>
<evidence type="ECO:0000313" key="2">
    <source>
        <dbReference type="Proteomes" id="UP000012220"/>
    </source>
</evidence>
<proteinExistence type="predicted"/>
<reference evidence="1 2" key="1">
    <citation type="submission" date="2013-02" db="EMBL/GenBank/DDBJ databases">
        <authorList>
            <person name="Harkins D.M."/>
            <person name="Durkin A.S."/>
            <person name="Brinkac L.M."/>
            <person name="Haft D.H."/>
            <person name="Selengut J.D."/>
            <person name="Sanka R."/>
            <person name="DePew J."/>
            <person name="Purushe J."/>
            <person name="Picardeau M."/>
            <person name="Werts C."/>
            <person name="Goarant C."/>
            <person name="Vinetz J.M."/>
            <person name="Sutton G.G."/>
            <person name="Nierman W.C."/>
            <person name="Fouts D.E."/>
        </authorList>
    </citation>
    <scope>NUCLEOTIDE SEQUENCE [LARGE SCALE GENOMIC DNA]</scope>
    <source>
        <strain evidence="1 2">200703203</strain>
    </source>
</reference>
<dbReference type="Proteomes" id="UP000012220">
    <property type="component" value="Unassembled WGS sequence"/>
</dbReference>
<accession>N1UNR0</accession>
<dbReference type="InterPro" id="IPR029044">
    <property type="entry name" value="Nucleotide-diphossugar_trans"/>
</dbReference>
<protein>
    <submittedName>
        <fullName evidence="1">Uncharacterized protein</fullName>
    </submittedName>
</protein>
<sequence>MDEILPACEDYDLWLRLTSQTTVALLDEFLLVRYGGHKDQLSFQYPAMDRFRIYSILKLLSSHLLNQAQRRLAEQKLFIKWEVLRQGRVKRNNWKEELDFLLDSVMIEGLDSYFGIQMQKFLLENQNWI</sequence>
<name>N1UNR0_LEPIR</name>
<evidence type="ECO:0000313" key="1">
    <source>
        <dbReference type="EMBL" id="EMY27933.1"/>
    </source>
</evidence>
<dbReference type="Gene3D" id="3.90.550.10">
    <property type="entry name" value="Spore Coat Polysaccharide Biosynthesis Protein SpsA, Chain A"/>
    <property type="match status" value="1"/>
</dbReference>
<gene>
    <name evidence="1" type="ORF">LEP1GSC115_0759</name>
</gene>